<dbReference type="InterPro" id="IPR049975">
    <property type="entry name" value="SAV_915-like_dom"/>
</dbReference>
<keyword evidence="3" id="KW-1185">Reference proteome</keyword>
<dbReference type="NCBIfam" id="NF042914">
    <property type="entry name" value="SAV915_dom"/>
    <property type="match status" value="1"/>
</dbReference>
<dbReference type="RefSeq" id="WP_184974960.1">
    <property type="nucleotide sequence ID" value="NZ_BAAAWF010000079.1"/>
</dbReference>
<evidence type="ECO:0000313" key="2">
    <source>
        <dbReference type="EMBL" id="MBB5932488.1"/>
    </source>
</evidence>
<protein>
    <submittedName>
        <fullName evidence="2">Uncharacterized protein</fullName>
    </submittedName>
</protein>
<dbReference type="EMBL" id="JACHJK010000026">
    <property type="protein sequence ID" value="MBB5932488.1"/>
    <property type="molecule type" value="Genomic_DNA"/>
</dbReference>
<organism evidence="2 3">
    <name type="scientific">Streptomyces echinatus</name>
    <dbReference type="NCBI Taxonomy" id="67293"/>
    <lineage>
        <taxon>Bacteria</taxon>
        <taxon>Bacillati</taxon>
        <taxon>Actinomycetota</taxon>
        <taxon>Actinomycetes</taxon>
        <taxon>Kitasatosporales</taxon>
        <taxon>Streptomycetaceae</taxon>
        <taxon>Streptomyces</taxon>
    </lineage>
</organism>
<feature type="region of interest" description="Disordered" evidence="1">
    <location>
        <begin position="109"/>
        <end position="150"/>
    </location>
</feature>
<dbReference type="AlphaFoldDB" id="A0A7W9Q3J0"/>
<proteinExistence type="predicted"/>
<reference evidence="2 3" key="1">
    <citation type="submission" date="2020-08" db="EMBL/GenBank/DDBJ databases">
        <title>Genomic Encyclopedia of Type Strains, Phase III (KMG-III): the genomes of soil and plant-associated and newly described type strains.</title>
        <authorList>
            <person name="Whitman W."/>
        </authorList>
    </citation>
    <scope>NUCLEOTIDE SEQUENCE [LARGE SCALE GENOMIC DNA]</scope>
    <source>
        <strain evidence="2 3">CECT 3313</strain>
    </source>
</reference>
<sequence length="150" mass="16423">MDPRHGLGPQRASTTRLFVPVHRRRHVHLIRLFRTPPGGRTVVGFTSRARLAIELGDDQACVELAEPILRALAEPLGVTRLTVDPHLVAAPVSRETVLSFSPDRLPREAQAVPRQAAVAPVAHGARSEVSPRRRASGPGSPAEEWQTYRS</sequence>
<accession>A0A7W9Q3J0</accession>
<feature type="compositionally biased region" description="Low complexity" evidence="1">
    <location>
        <begin position="109"/>
        <end position="122"/>
    </location>
</feature>
<dbReference type="Proteomes" id="UP000585836">
    <property type="component" value="Unassembled WGS sequence"/>
</dbReference>
<name>A0A7W9Q3J0_9ACTN</name>
<gene>
    <name evidence="2" type="ORF">FHS34_007998</name>
</gene>
<evidence type="ECO:0000313" key="3">
    <source>
        <dbReference type="Proteomes" id="UP000585836"/>
    </source>
</evidence>
<comment type="caution">
    <text evidence="2">The sequence shown here is derived from an EMBL/GenBank/DDBJ whole genome shotgun (WGS) entry which is preliminary data.</text>
</comment>
<evidence type="ECO:0000256" key="1">
    <source>
        <dbReference type="SAM" id="MobiDB-lite"/>
    </source>
</evidence>